<dbReference type="PANTHER" id="PTHR45527:SF10">
    <property type="entry name" value="PYOCHELIN SYNTHASE PCHF"/>
    <property type="match status" value="1"/>
</dbReference>
<dbReference type="Pfam" id="PF00550">
    <property type="entry name" value="PP-binding"/>
    <property type="match status" value="1"/>
</dbReference>
<dbReference type="SUPFAM" id="SSF56801">
    <property type="entry name" value="Acetyl-CoA synthetase-like"/>
    <property type="match status" value="1"/>
</dbReference>
<dbReference type="InterPro" id="IPR009081">
    <property type="entry name" value="PP-bd_ACP"/>
</dbReference>
<evidence type="ECO:0000313" key="3">
    <source>
        <dbReference type="EMBL" id="MEY2344668.1"/>
    </source>
</evidence>
<sequence>MRIDGMHYSLENLLQQIRELHHSLKRPIKIIQLGARSGISANYILQRLPTNMVTLLLTDESLSMVTQANQNLSDYQNSYAEPLTEVFLHKNRYSADIIWMNNYLHRLDSPQKEIQKFVSLCAPSGMIFIQEVLHAPAQSLISISLLQQNGSDPADELLTAKKCKDIFSASTATYKSEGVNGEILTQLYQAPEKIYLPDKNKLEHDLRQFLPDYMIPKHIYFLTEFPLTANGKIDNQSLKLYCQEYQEEYLNQQPINGKEQIIITIWQKLLGTNKIHRHSHFFREGGDSLVAIRLISDLNHIGYQVELEHIFAYPILSDFAQNIKQSEVFEKQPAISHNEAYRYNPFPLTDIQQAYLVGRQNNFTLGVLVHIFLSIL</sequence>
<dbReference type="AlphaFoldDB" id="A0ABD5LTH3"/>
<dbReference type="SUPFAM" id="SSF53335">
    <property type="entry name" value="S-adenosyl-L-methionine-dependent methyltransferases"/>
    <property type="match status" value="1"/>
</dbReference>
<dbReference type="Gene3D" id="1.10.1200.10">
    <property type="entry name" value="ACP-like"/>
    <property type="match status" value="1"/>
</dbReference>
<dbReference type="PROSITE" id="PS50075">
    <property type="entry name" value="CARRIER"/>
    <property type="match status" value="1"/>
</dbReference>
<dbReference type="InterPro" id="IPR029063">
    <property type="entry name" value="SAM-dependent_MTases_sf"/>
</dbReference>
<keyword evidence="1" id="KW-0436">Ligase</keyword>
<gene>
    <name evidence="3" type="ORF">I3679_013850</name>
</gene>
<dbReference type="InterPro" id="IPR036736">
    <property type="entry name" value="ACP-like_sf"/>
</dbReference>
<dbReference type="SUPFAM" id="SSF47336">
    <property type="entry name" value="ACP-like"/>
    <property type="match status" value="1"/>
</dbReference>
<protein>
    <submittedName>
        <fullName evidence="3">Phosphopantetheine-binding protein</fullName>
    </submittedName>
</protein>
<name>A0ABD5LTH3_PROMI</name>
<dbReference type="EMBL" id="JADQCH020000002">
    <property type="protein sequence ID" value="MEY2344668.1"/>
    <property type="molecule type" value="Genomic_DNA"/>
</dbReference>
<dbReference type="InterPro" id="IPR045851">
    <property type="entry name" value="AMP-bd_C_sf"/>
</dbReference>
<evidence type="ECO:0000259" key="2">
    <source>
        <dbReference type="PROSITE" id="PS50075"/>
    </source>
</evidence>
<dbReference type="Gene3D" id="3.30.300.30">
    <property type="match status" value="1"/>
</dbReference>
<reference evidence="3" key="1">
    <citation type="submission" date="2021-05" db="EMBL/GenBank/DDBJ databases">
        <title>First report of NDM-5 and VEB-6 producing Proteus mirabilis isolated from blood of a sepsis patient in Kolkata, India.</title>
        <authorList>
            <person name="Halder G."/>
            <person name="Chaudhuri B."/>
            <person name="Dutta S."/>
        </authorList>
    </citation>
    <scope>NUCLEOTIDE SEQUENCE [LARGE SCALE GENOMIC DNA]</scope>
    <source>
        <strain evidence="3">7049</strain>
    </source>
</reference>
<feature type="domain" description="Carrier" evidence="2">
    <location>
        <begin position="253"/>
        <end position="327"/>
    </location>
</feature>
<comment type="caution">
    <text evidence="3">The sequence shown here is derived from an EMBL/GenBank/DDBJ whole genome shotgun (WGS) entry which is preliminary data.</text>
</comment>
<dbReference type="PANTHER" id="PTHR45527">
    <property type="entry name" value="NONRIBOSOMAL PEPTIDE SYNTHETASE"/>
    <property type="match status" value="1"/>
</dbReference>
<dbReference type="Pfam" id="PF08242">
    <property type="entry name" value="Methyltransf_12"/>
    <property type="match status" value="1"/>
</dbReference>
<evidence type="ECO:0000256" key="1">
    <source>
        <dbReference type="ARBA" id="ARBA00022598"/>
    </source>
</evidence>
<dbReference type="InterPro" id="IPR013217">
    <property type="entry name" value="Methyltransf_12"/>
</dbReference>
<dbReference type="GO" id="GO:0016874">
    <property type="term" value="F:ligase activity"/>
    <property type="evidence" value="ECO:0007669"/>
    <property type="project" value="UniProtKB-KW"/>
</dbReference>
<accession>A0ABD5LTH3</accession>
<organism evidence="3">
    <name type="scientific">Proteus mirabilis</name>
    <dbReference type="NCBI Taxonomy" id="584"/>
    <lineage>
        <taxon>Bacteria</taxon>
        <taxon>Pseudomonadati</taxon>
        <taxon>Pseudomonadota</taxon>
        <taxon>Gammaproteobacteria</taxon>
        <taxon>Enterobacterales</taxon>
        <taxon>Morganellaceae</taxon>
        <taxon>Proteus</taxon>
    </lineage>
</organism>
<proteinExistence type="predicted"/>
<dbReference type="Gene3D" id="3.40.50.150">
    <property type="entry name" value="Vaccinia Virus protein VP39"/>
    <property type="match status" value="1"/>
</dbReference>